<dbReference type="EMBL" id="JBEUOH010000001">
    <property type="protein sequence ID" value="KAL0902452.1"/>
    <property type="molecule type" value="Genomic_DNA"/>
</dbReference>
<keyword evidence="2" id="KW-0472">Membrane</keyword>
<evidence type="ECO:0000256" key="2">
    <source>
        <dbReference type="SAM" id="Phobius"/>
    </source>
</evidence>
<name>A0ABR3IMZ9_LOXSC</name>
<keyword evidence="2" id="KW-1133">Transmembrane helix</keyword>
<evidence type="ECO:0008006" key="5">
    <source>
        <dbReference type="Google" id="ProtNLM"/>
    </source>
</evidence>
<evidence type="ECO:0000313" key="3">
    <source>
        <dbReference type="EMBL" id="KAL0902452.1"/>
    </source>
</evidence>
<keyword evidence="4" id="KW-1185">Reference proteome</keyword>
<evidence type="ECO:0000313" key="4">
    <source>
        <dbReference type="Proteomes" id="UP001549920"/>
    </source>
</evidence>
<organism evidence="3 4">
    <name type="scientific">Loxostege sticticalis</name>
    <name type="common">Beet webworm moth</name>
    <dbReference type="NCBI Taxonomy" id="481309"/>
    <lineage>
        <taxon>Eukaryota</taxon>
        <taxon>Metazoa</taxon>
        <taxon>Ecdysozoa</taxon>
        <taxon>Arthropoda</taxon>
        <taxon>Hexapoda</taxon>
        <taxon>Insecta</taxon>
        <taxon>Pterygota</taxon>
        <taxon>Neoptera</taxon>
        <taxon>Endopterygota</taxon>
        <taxon>Lepidoptera</taxon>
        <taxon>Glossata</taxon>
        <taxon>Ditrysia</taxon>
        <taxon>Pyraloidea</taxon>
        <taxon>Crambidae</taxon>
        <taxon>Pyraustinae</taxon>
        <taxon>Loxostege</taxon>
    </lineage>
</organism>
<reference evidence="3 4" key="1">
    <citation type="submission" date="2024-06" db="EMBL/GenBank/DDBJ databases">
        <title>A chromosome-level genome assembly of beet webworm, Loxostege sticticalis.</title>
        <authorList>
            <person name="Zhang Y."/>
        </authorList>
    </citation>
    <scope>NUCLEOTIDE SEQUENCE [LARGE SCALE GENOMIC DNA]</scope>
    <source>
        <strain evidence="3">AQ026</strain>
        <tissue evidence="3">Whole body</tissue>
    </source>
</reference>
<accession>A0ABR3IMZ9</accession>
<keyword evidence="2" id="KW-0812">Transmembrane</keyword>
<feature type="region of interest" description="Disordered" evidence="1">
    <location>
        <begin position="326"/>
        <end position="354"/>
    </location>
</feature>
<sequence>MKRCWSLHVPLVIVESFIRLILVDASGLLLLYRPNDISNDCLISHHLRYDISFGHGLSDTITLVFRTLSEIDYECLVEIVADSPIAYLLTVIRFPNPIGVNCLMNGDAFTIFKQDECLRICDYIGDRDTASPYFVITVKRRLSFRFISNSSINSDMDANYYQVTATSARKWPKRGCDAKNETICVTSEDKFCFTSGVVCDGIKNCGITDWYDERRSDCDETVKRIGYAPVVAVLAIILCVLLACGHLMLRWLPPLANSFFIFNANEDNRLCIDPVFIAPDFAPCDIERARKISIIPVSSSSSENTETSERQSGADLEEQTSKKALEELEDSNNIRQQSDQFEETRGYRRKTTMRGLTEMFQQRLRSVASKTKRFSKTFKSFSTAVEEI</sequence>
<proteinExistence type="predicted"/>
<feature type="transmembrane region" description="Helical" evidence="2">
    <location>
        <begin position="225"/>
        <end position="249"/>
    </location>
</feature>
<comment type="caution">
    <text evidence="3">The sequence shown here is derived from an EMBL/GenBank/DDBJ whole genome shotgun (WGS) entry which is preliminary data.</text>
</comment>
<evidence type="ECO:0000256" key="1">
    <source>
        <dbReference type="SAM" id="MobiDB-lite"/>
    </source>
</evidence>
<dbReference type="Proteomes" id="UP001549920">
    <property type="component" value="Unassembled WGS sequence"/>
</dbReference>
<gene>
    <name evidence="3" type="ORF">ABMA27_000315</name>
</gene>
<protein>
    <recommendedName>
        <fullName evidence="5">CUB domain-containing protein</fullName>
    </recommendedName>
</protein>